<proteinExistence type="predicted"/>
<gene>
    <name evidence="4" type="ORF">SAMN04489860_0036</name>
</gene>
<keyword evidence="2" id="KW-0472">Membrane</keyword>
<dbReference type="AlphaFoldDB" id="A0A1H1LV63"/>
<reference evidence="5" key="1">
    <citation type="submission" date="2016-10" db="EMBL/GenBank/DDBJ databases">
        <authorList>
            <person name="Varghese N."/>
            <person name="Submissions S."/>
        </authorList>
    </citation>
    <scope>NUCLEOTIDE SEQUENCE [LARGE SCALE GENOMIC DNA]</scope>
    <source>
        <strain evidence="5">DSM 22126</strain>
    </source>
</reference>
<dbReference type="EMBL" id="LT629776">
    <property type="protein sequence ID" value="SDR78260.1"/>
    <property type="molecule type" value="Genomic_DNA"/>
</dbReference>
<feature type="compositionally biased region" description="Pro residues" evidence="1">
    <location>
        <begin position="20"/>
        <end position="70"/>
    </location>
</feature>
<evidence type="ECO:0000313" key="5">
    <source>
        <dbReference type="Proteomes" id="UP000185663"/>
    </source>
</evidence>
<evidence type="ECO:0000259" key="3">
    <source>
        <dbReference type="Pfam" id="PF13828"/>
    </source>
</evidence>
<dbReference type="RefSeq" id="WP_157270195.1">
    <property type="nucleotide sequence ID" value="NZ_LT629776.1"/>
</dbReference>
<evidence type="ECO:0000256" key="2">
    <source>
        <dbReference type="SAM" id="Phobius"/>
    </source>
</evidence>
<sequence length="179" mass="17970">MSNPYEPPQPDDANRRPDPTEPPPSPGSTPPASPPPGGAPGYGTPPPPSGTPGHQAPPPYSQPGTPPPYAGAPYGSAPYAQPSYGTAPAPQKTNGMAIASLATSVAGFVMLCGIPCPVGLVLGIVALRQVKERGEQGRGMALGGVIVGAIGTAFLVFAVIFFLFVIGVASTDTGYSSTY</sequence>
<organism evidence="4 5">
    <name type="scientific">Paraoerskovia marina</name>
    <dbReference type="NCBI Taxonomy" id="545619"/>
    <lineage>
        <taxon>Bacteria</taxon>
        <taxon>Bacillati</taxon>
        <taxon>Actinomycetota</taxon>
        <taxon>Actinomycetes</taxon>
        <taxon>Micrococcales</taxon>
        <taxon>Cellulomonadaceae</taxon>
        <taxon>Paraoerskovia</taxon>
    </lineage>
</organism>
<accession>A0A1H1LV63</accession>
<dbReference type="OrthoDB" id="4374883at2"/>
<keyword evidence="5" id="KW-1185">Reference proteome</keyword>
<name>A0A1H1LV63_9CELL</name>
<dbReference type="eggNOG" id="ENOG5033A46">
    <property type="taxonomic scope" value="Bacteria"/>
</dbReference>
<keyword evidence="2" id="KW-1133">Transmembrane helix</keyword>
<feature type="region of interest" description="Disordered" evidence="1">
    <location>
        <begin position="1"/>
        <end position="74"/>
    </location>
</feature>
<feature type="transmembrane region" description="Helical" evidence="2">
    <location>
        <begin position="105"/>
        <end position="127"/>
    </location>
</feature>
<protein>
    <recommendedName>
        <fullName evidence="3">DUF4190 domain-containing protein</fullName>
    </recommendedName>
</protein>
<dbReference type="Pfam" id="PF13828">
    <property type="entry name" value="DUF4190"/>
    <property type="match status" value="1"/>
</dbReference>
<feature type="compositionally biased region" description="Pro residues" evidence="1">
    <location>
        <begin position="1"/>
        <end position="10"/>
    </location>
</feature>
<feature type="transmembrane region" description="Helical" evidence="2">
    <location>
        <begin position="139"/>
        <end position="169"/>
    </location>
</feature>
<feature type="domain" description="DUF4190" evidence="3">
    <location>
        <begin position="96"/>
        <end position="157"/>
    </location>
</feature>
<keyword evidence="2" id="KW-0812">Transmembrane</keyword>
<evidence type="ECO:0000313" key="4">
    <source>
        <dbReference type="EMBL" id="SDR78260.1"/>
    </source>
</evidence>
<dbReference type="InterPro" id="IPR025241">
    <property type="entry name" value="DUF4190"/>
</dbReference>
<evidence type="ECO:0000256" key="1">
    <source>
        <dbReference type="SAM" id="MobiDB-lite"/>
    </source>
</evidence>
<dbReference type="Proteomes" id="UP000185663">
    <property type="component" value="Chromosome I"/>
</dbReference>